<proteinExistence type="predicted"/>
<gene>
    <name evidence="1" type="ORF">EAJ18_12290</name>
</gene>
<dbReference type="EMBL" id="RCYA01000004">
    <property type="protein sequence ID" value="RYT43842.1"/>
    <property type="molecule type" value="Genomic_DNA"/>
</dbReference>
<dbReference type="RefSeq" id="WP_130097799.1">
    <property type="nucleotide sequence ID" value="NZ_JADVIX010000023.1"/>
</dbReference>
<evidence type="ECO:0000313" key="1">
    <source>
        <dbReference type="EMBL" id="RYT43842.1"/>
    </source>
</evidence>
<protein>
    <submittedName>
        <fullName evidence="1">Uncharacterized protein</fullName>
    </submittedName>
</protein>
<keyword evidence="2" id="KW-1185">Reference proteome</keyword>
<dbReference type="Proteomes" id="UP000292985">
    <property type="component" value="Unassembled WGS sequence"/>
</dbReference>
<reference evidence="1 2" key="1">
    <citation type="journal article" date="2019" name="Science, e1252229">
        <title>Invertible promoters mediate bacterial phase variation, antibiotic resistance, and host adaptation in the gut.</title>
        <authorList>
            <person name="Jiang X."/>
            <person name="Hall A.B."/>
            <person name="Arthur T.D."/>
            <person name="Plichta D.R."/>
            <person name="Covington C.T."/>
            <person name="Poyet M."/>
            <person name="Crothers J."/>
            <person name="Moses P.L."/>
            <person name="Tolonen A.C."/>
            <person name="Vlamakis H."/>
            <person name="Alm E.J."/>
            <person name="Xavier R.J."/>
        </authorList>
    </citation>
    <scope>NUCLEOTIDE SEQUENCE [LARGE SCALE GENOMIC DNA]</scope>
    <source>
        <strain evidence="2">ca_0067</strain>
    </source>
</reference>
<sequence>MNTITKEFPKEELIALALAEIAARRFMIESGTYGADVVEFYRRKLVLSKISLASLEAGPVVTFYRDGIEAAAIWVDKLRDAYDSEHGRHDHDTGNFEFGNDAQRDYSATLEEIAGGIRALHPNAENSLAMSDSAPIYQVQYGDDWRDIERAQYDDHAVHGSPVRVVYTAPPMPGELIPTTSTDI</sequence>
<name>A0ABY0HV34_CITAM</name>
<accession>A0ABY0HV34</accession>
<comment type="caution">
    <text evidence="1">The sequence shown here is derived from an EMBL/GenBank/DDBJ whole genome shotgun (WGS) entry which is preliminary data.</text>
</comment>
<evidence type="ECO:0000313" key="2">
    <source>
        <dbReference type="Proteomes" id="UP000292985"/>
    </source>
</evidence>
<organism evidence="1 2">
    <name type="scientific">Citrobacter amalonaticus</name>
    <dbReference type="NCBI Taxonomy" id="35703"/>
    <lineage>
        <taxon>Bacteria</taxon>
        <taxon>Pseudomonadati</taxon>
        <taxon>Pseudomonadota</taxon>
        <taxon>Gammaproteobacteria</taxon>
        <taxon>Enterobacterales</taxon>
        <taxon>Enterobacteriaceae</taxon>
        <taxon>Citrobacter</taxon>
    </lineage>
</organism>